<keyword evidence="2" id="KW-0723">Serine/threonine-protein kinase</keyword>
<dbReference type="InterPro" id="IPR000719">
    <property type="entry name" value="Prot_kinase_dom"/>
</dbReference>
<evidence type="ECO:0000259" key="1">
    <source>
        <dbReference type="PROSITE" id="PS50011"/>
    </source>
</evidence>
<proteinExistence type="predicted"/>
<sequence length="242" mass="27660">MKTSLLNIPWERKLQSRFHSLNDTELEKLRAALNCTLYLSLRARIGSPSLSAVVYKTEVSGFPVAVKFEPNMNKAISEVDIHYELTNRIPDYVLHYYDAQQCTTESHTYLILAMELATGDLTQVLRQGSIEYDELRVLIIDVFYSIEEMSKCSVYHGDLHAANIFVINRGGRNLAVIGDFGESTYSQSETKHLSDAYRFISSLIEWIHTTGFVYGVYDLKKALKLCGNENARTEDFVQIFDY</sequence>
<dbReference type="InterPro" id="IPR011009">
    <property type="entry name" value="Kinase-like_dom_sf"/>
</dbReference>
<dbReference type="SMART" id="SM00220">
    <property type="entry name" value="S_TKc"/>
    <property type="match status" value="1"/>
</dbReference>
<feature type="domain" description="Protein kinase" evidence="1">
    <location>
        <begin position="39"/>
        <end position="242"/>
    </location>
</feature>
<evidence type="ECO:0000313" key="2">
    <source>
        <dbReference type="EMBL" id="KNC87809.1"/>
    </source>
</evidence>
<dbReference type="GeneID" id="25900570"/>
<dbReference type="RefSeq" id="XP_014161711.1">
    <property type="nucleotide sequence ID" value="XM_014306236.1"/>
</dbReference>
<protein>
    <submittedName>
        <fullName evidence="2">Serine/threonine protein kinase</fullName>
    </submittedName>
</protein>
<accession>A0A0L0GG20</accession>
<dbReference type="EMBL" id="KQ241598">
    <property type="protein sequence ID" value="KNC87809.1"/>
    <property type="molecule type" value="Genomic_DNA"/>
</dbReference>
<dbReference type="GO" id="GO:0004674">
    <property type="term" value="F:protein serine/threonine kinase activity"/>
    <property type="evidence" value="ECO:0007669"/>
    <property type="project" value="UniProtKB-KW"/>
</dbReference>
<dbReference type="GO" id="GO:0005524">
    <property type="term" value="F:ATP binding"/>
    <property type="evidence" value="ECO:0007669"/>
    <property type="project" value="InterPro"/>
</dbReference>
<dbReference type="SUPFAM" id="SSF56112">
    <property type="entry name" value="Protein kinase-like (PK-like)"/>
    <property type="match status" value="1"/>
</dbReference>
<dbReference type="Proteomes" id="UP000054560">
    <property type="component" value="Unassembled WGS sequence"/>
</dbReference>
<dbReference type="Gene3D" id="1.10.510.10">
    <property type="entry name" value="Transferase(Phosphotransferase) domain 1"/>
    <property type="match status" value="1"/>
</dbReference>
<gene>
    <name evidence="2" type="ORF">SARC_00066</name>
</gene>
<evidence type="ECO:0000313" key="3">
    <source>
        <dbReference type="Proteomes" id="UP000054560"/>
    </source>
</evidence>
<dbReference type="Pfam" id="PF00069">
    <property type="entry name" value="Pkinase"/>
    <property type="match status" value="1"/>
</dbReference>
<organism evidence="2 3">
    <name type="scientific">Sphaeroforma arctica JP610</name>
    <dbReference type="NCBI Taxonomy" id="667725"/>
    <lineage>
        <taxon>Eukaryota</taxon>
        <taxon>Ichthyosporea</taxon>
        <taxon>Ichthyophonida</taxon>
        <taxon>Sphaeroforma</taxon>
    </lineage>
</organism>
<dbReference type="AlphaFoldDB" id="A0A0L0GG20"/>
<keyword evidence="2" id="KW-0808">Transferase</keyword>
<keyword evidence="3" id="KW-1185">Reference proteome</keyword>
<reference evidence="2 3" key="1">
    <citation type="submission" date="2011-02" db="EMBL/GenBank/DDBJ databases">
        <title>The Genome Sequence of Sphaeroforma arctica JP610.</title>
        <authorList>
            <consortium name="The Broad Institute Genome Sequencing Platform"/>
            <person name="Russ C."/>
            <person name="Cuomo C."/>
            <person name="Young S.K."/>
            <person name="Zeng Q."/>
            <person name="Gargeya S."/>
            <person name="Alvarado L."/>
            <person name="Berlin A."/>
            <person name="Chapman S.B."/>
            <person name="Chen Z."/>
            <person name="Freedman E."/>
            <person name="Gellesch M."/>
            <person name="Goldberg J."/>
            <person name="Griggs A."/>
            <person name="Gujja S."/>
            <person name="Heilman E."/>
            <person name="Heiman D."/>
            <person name="Howarth C."/>
            <person name="Mehta T."/>
            <person name="Neiman D."/>
            <person name="Pearson M."/>
            <person name="Roberts A."/>
            <person name="Saif S."/>
            <person name="Shea T."/>
            <person name="Shenoy N."/>
            <person name="Sisk P."/>
            <person name="Stolte C."/>
            <person name="Sykes S."/>
            <person name="White J."/>
            <person name="Yandava C."/>
            <person name="Burger G."/>
            <person name="Gray M.W."/>
            <person name="Holland P.W.H."/>
            <person name="King N."/>
            <person name="Lang F.B.F."/>
            <person name="Roger A.J."/>
            <person name="Ruiz-Trillo I."/>
            <person name="Haas B."/>
            <person name="Nusbaum C."/>
            <person name="Birren B."/>
        </authorList>
    </citation>
    <scope>NUCLEOTIDE SEQUENCE [LARGE SCALE GENOMIC DNA]</scope>
    <source>
        <strain evidence="2 3">JP610</strain>
    </source>
</reference>
<dbReference type="PROSITE" id="PS50011">
    <property type="entry name" value="PROTEIN_KINASE_DOM"/>
    <property type="match status" value="1"/>
</dbReference>
<keyword evidence="2" id="KW-0418">Kinase</keyword>
<name>A0A0L0GG20_9EUKA</name>